<dbReference type="AlphaFoldDB" id="A0A0A1UFW5"/>
<dbReference type="VEuPathDB" id="AmoebaDB:EIN_432610"/>
<organism evidence="2 3">
    <name type="scientific">Entamoeba invadens IP1</name>
    <dbReference type="NCBI Taxonomy" id="370355"/>
    <lineage>
        <taxon>Eukaryota</taxon>
        <taxon>Amoebozoa</taxon>
        <taxon>Evosea</taxon>
        <taxon>Archamoebae</taxon>
        <taxon>Mastigamoebida</taxon>
        <taxon>Entamoebidae</taxon>
        <taxon>Entamoeba</taxon>
    </lineage>
</organism>
<sequence>MSVNSHYHTWDSIKSQFLDNFLTTKLHFIDFEFGNISVPTPLINEIGVTTSFLSDPINLSTFHTLVACKDTVQSTIRIHGILYSDKYPSPSDGYALFRKYISQYSCDGIQIFVIKDEKVGGGDVQALAEILQNSSIEYTVITHHTLIQSILTKFDVQFDKKVLQNDTNNTYKHIKSAQRCLYHNTLESHFHCALADAGNTSLGVLSVLQHALPTLPLKNKMLIPDFTIPPFSFENTFVVVFTNYLGSHDTPFEIVMSSIHLTNNETTQKIMMEMKGTVFKCFVPQSVLDGKDKGSEVSTHLLEMCAGNVDLYNKNARKEIDAFVNANKNTFFVFLDTKQKNLPFDFHEIFGVCKTTFFESFLEHFVGVKKYNEMVFNDFYTKISEKTENVDVCDIHKSGKTSGECVLSKLNKFKYVVENIINDSENTKKLSIALKEWAIENEKKKAEKKEKLEKRINESQKYNKQHQKQTEKKEKGIEQ</sequence>
<feature type="region of interest" description="Disordered" evidence="1">
    <location>
        <begin position="444"/>
        <end position="479"/>
    </location>
</feature>
<gene>
    <name evidence="2" type="ORF">EIN_432610</name>
</gene>
<protein>
    <submittedName>
        <fullName evidence="2">Uncharacterized protein</fullName>
    </submittedName>
</protein>
<proteinExistence type="predicted"/>
<feature type="compositionally biased region" description="Basic and acidic residues" evidence="1">
    <location>
        <begin position="468"/>
        <end position="479"/>
    </location>
</feature>
<evidence type="ECO:0000256" key="1">
    <source>
        <dbReference type="SAM" id="MobiDB-lite"/>
    </source>
</evidence>
<name>A0A0A1UFW5_ENTIV</name>
<dbReference type="GeneID" id="14892681"/>
<keyword evidence="3" id="KW-1185">Reference proteome</keyword>
<accession>A0A0A1UFW5</accession>
<dbReference type="EMBL" id="KB206267">
    <property type="protein sequence ID" value="ELP93709.1"/>
    <property type="molecule type" value="Genomic_DNA"/>
</dbReference>
<evidence type="ECO:0000313" key="3">
    <source>
        <dbReference type="Proteomes" id="UP000014680"/>
    </source>
</evidence>
<reference evidence="2 3" key="1">
    <citation type="submission" date="2012-10" db="EMBL/GenBank/DDBJ databases">
        <authorList>
            <person name="Zafar N."/>
            <person name="Inman J."/>
            <person name="Hall N."/>
            <person name="Lorenzi H."/>
            <person name="Caler E."/>
        </authorList>
    </citation>
    <scope>NUCLEOTIDE SEQUENCE [LARGE SCALE GENOMIC DNA]</scope>
    <source>
        <strain evidence="2 3">IP1</strain>
    </source>
</reference>
<dbReference type="Proteomes" id="UP000014680">
    <property type="component" value="Unassembled WGS sequence"/>
</dbReference>
<dbReference type="KEGG" id="eiv:EIN_432610"/>
<feature type="compositionally biased region" description="Basic and acidic residues" evidence="1">
    <location>
        <begin position="444"/>
        <end position="458"/>
    </location>
</feature>
<evidence type="ECO:0000313" key="2">
    <source>
        <dbReference type="EMBL" id="ELP93709.1"/>
    </source>
</evidence>
<dbReference type="RefSeq" id="XP_004260480.1">
    <property type="nucleotide sequence ID" value="XM_004260432.1"/>
</dbReference>